<dbReference type="RefSeq" id="WP_000751772.1">
    <property type="nucleotide sequence ID" value="NC_011094.1"/>
</dbReference>
<dbReference type="InterPro" id="IPR003467">
    <property type="entry name" value="Fimbrial_K88_FaeH"/>
</dbReference>
<proteinExistence type="inferred from homology"/>
<dbReference type="GO" id="GO:0007155">
    <property type="term" value="P:cell adhesion"/>
    <property type="evidence" value="ECO:0007669"/>
    <property type="project" value="InterPro"/>
</dbReference>
<dbReference type="GO" id="GO:0009289">
    <property type="term" value="C:pilus"/>
    <property type="evidence" value="ECO:0007669"/>
    <property type="project" value="InterPro"/>
</dbReference>
<dbReference type="KEGG" id="sew:SeSA_A4582"/>
<sequence length="260" mass="26853">MKKTLIALAVAASAVVSGSAMAWTGGGNGGSLELGGTLAPQDKYIPWETSVGAAVSDLNAQIIKGEKAVSISHTSAIPVLGIRNVANGFTGLPLIDPQIDYKGAVDASQFMTDGKGQVYLNATVNDDKGNKIGTLKTVLRVAAQANNGVDSNVMLYASSADSGFFGGLPQSAEGVFDSGDAYSFARTLFPGIAETWSDNGTAYAPGNVGQFDFSSTANTYHAYYASGIPQDANLSITLDQPAASDAIKWHVSLPITVSYN</sequence>
<dbReference type="Pfam" id="PF02432">
    <property type="entry name" value="Fimbrial_K88"/>
    <property type="match status" value="1"/>
</dbReference>
<evidence type="ECO:0000256" key="1">
    <source>
        <dbReference type="ARBA" id="ARBA00022729"/>
    </source>
</evidence>
<evidence type="ECO:0000313" key="3">
    <source>
        <dbReference type="EMBL" id="ACF91087.1"/>
    </source>
</evidence>
<gene>
    <name evidence="3" type="ordered locus">SeSA_A4582</name>
</gene>
<evidence type="ECO:0000313" key="4">
    <source>
        <dbReference type="Proteomes" id="UP000001865"/>
    </source>
</evidence>
<accession>A0A0N1TV22</accession>
<comment type="similarity">
    <text evidence="2">Belongs to the fimbrial K88 protein family.</text>
</comment>
<evidence type="ECO:0000256" key="2">
    <source>
        <dbReference type="ARBA" id="ARBA00049989"/>
    </source>
</evidence>
<name>A0A0N1TV22_SALSV</name>
<keyword evidence="1" id="KW-0732">Signal</keyword>
<organism evidence="3 4">
    <name type="scientific">Salmonella schwarzengrund (strain CVM19633)</name>
    <dbReference type="NCBI Taxonomy" id="439843"/>
    <lineage>
        <taxon>Bacteria</taxon>
        <taxon>Pseudomonadati</taxon>
        <taxon>Pseudomonadota</taxon>
        <taxon>Gammaproteobacteria</taxon>
        <taxon>Enterobacterales</taxon>
        <taxon>Enterobacteriaceae</taxon>
        <taxon>Salmonella</taxon>
    </lineage>
</organism>
<dbReference type="HOGENOM" id="CLU_091299_0_0_6"/>
<dbReference type="AlphaFoldDB" id="A0A0N1TV22"/>
<protein>
    <submittedName>
        <fullName evidence="3">CshE pilin</fullName>
    </submittedName>
</protein>
<reference evidence="3 4" key="1">
    <citation type="journal article" date="2011" name="J. Bacteriol.">
        <title>Comparative genomics of 28 Salmonella enterica isolates: evidence for CRISPR-mediated adaptive sublineage evolution.</title>
        <authorList>
            <person name="Fricke W.F."/>
            <person name="Mammel M.K."/>
            <person name="McDermott P.F."/>
            <person name="Tartera C."/>
            <person name="White D.G."/>
            <person name="Leclerc J.E."/>
            <person name="Ravel J."/>
            <person name="Cebula T.A."/>
        </authorList>
    </citation>
    <scope>NUCLEOTIDE SEQUENCE [LARGE SCALE GENOMIC DNA]</scope>
    <source>
        <strain evidence="3 4">CVM19633</strain>
    </source>
</reference>
<dbReference type="Proteomes" id="UP000001865">
    <property type="component" value="Chromosome"/>
</dbReference>
<dbReference type="EMBL" id="CP001127">
    <property type="protein sequence ID" value="ACF91087.1"/>
    <property type="molecule type" value="Genomic_DNA"/>
</dbReference>